<evidence type="ECO:0000256" key="4">
    <source>
        <dbReference type="ARBA" id="ARBA00023136"/>
    </source>
</evidence>
<keyword evidence="3 5" id="KW-1133">Transmembrane helix</keyword>
<dbReference type="OrthoDB" id="9794225at2"/>
<dbReference type="EMBL" id="PDOF01000002">
    <property type="protein sequence ID" value="PYZ97001.1"/>
    <property type="molecule type" value="Genomic_DNA"/>
</dbReference>
<evidence type="ECO:0000256" key="1">
    <source>
        <dbReference type="ARBA" id="ARBA00004141"/>
    </source>
</evidence>
<dbReference type="GO" id="GO:0005886">
    <property type="term" value="C:plasma membrane"/>
    <property type="evidence" value="ECO:0007669"/>
    <property type="project" value="TreeGrafter"/>
</dbReference>
<feature type="transmembrane region" description="Helical" evidence="5">
    <location>
        <begin position="301"/>
        <end position="317"/>
    </location>
</feature>
<keyword evidence="2 5" id="KW-0812">Transmembrane</keyword>
<dbReference type="RefSeq" id="WP_110520943.1">
    <property type="nucleotide sequence ID" value="NZ_PDOF01000002.1"/>
</dbReference>
<evidence type="ECO:0000256" key="3">
    <source>
        <dbReference type="ARBA" id="ARBA00022989"/>
    </source>
</evidence>
<dbReference type="InterPro" id="IPR004837">
    <property type="entry name" value="NaCa_Exmemb"/>
</dbReference>
<dbReference type="Gene3D" id="1.20.1420.30">
    <property type="entry name" value="NCX, central ion-binding region"/>
    <property type="match status" value="1"/>
</dbReference>
<feature type="transmembrane region" description="Helical" evidence="5">
    <location>
        <begin position="272"/>
        <end position="289"/>
    </location>
</feature>
<accession>A0A2W0H7P7</accession>
<feature type="transmembrane region" description="Helical" evidence="5">
    <location>
        <begin position="177"/>
        <end position="199"/>
    </location>
</feature>
<dbReference type="GO" id="GO:0006874">
    <property type="term" value="P:intracellular calcium ion homeostasis"/>
    <property type="evidence" value="ECO:0007669"/>
    <property type="project" value="TreeGrafter"/>
</dbReference>
<reference evidence="7 8" key="1">
    <citation type="submission" date="2017-10" db="EMBL/GenBank/DDBJ databases">
        <title>Bacillus sp. nov., a halophilic bacterium isolated from a Yangshapao Lake.</title>
        <authorList>
            <person name="Wang H."/>
        </authorList>
    </citation>
    <scope>NUCLEOTIDE SEQUENCE [LARGE SCALE GENOMIC DNA]</scope>
    <source>
        <strain evidence="7 8">YSP-3</strain>
    </source>
</reference>
<dbReference type="InterPro" id="IPR004481">
    <property type="entry name" value="K/Na/Ca-exchanger"/>
</dbReference>
<dbReference type="GO" id="GO:0005262">
    <property type="term" value="F:calcium channel activity"/>
    <property type="evidence" value="ECO:0007669"/>
    <property type="project" value="TreeGrafter"/>
</dbReference>
<evidence type="ECO:0000313" key="8">
    <source>
        <dbReference type="Proteomes" id="UP000248066"/>
    </source>
</evidence>
<feature type="transmembrane region" description="Helical" evidence="5">
    <location>
        <begin position="211"/>
        <end position="234"/>
    </location>
</feature>
<comment type="caution">
    <text evidence="7">The sequence shown here is derived from an EMBL/GenBank/DDBJ whole genome shotgun (WGS) entry which is preliminary data.</text>
</comment>
<feature type="transmembrane region" description="Helical" evidence="5">
    <location>
        <begin position="33"/>
        <end position="60"/>
    </location>
</feature>
<dbReference type="PANTHER" id="PTHR10846">
    <property type="entry name" value="SODIUM/POTASSIUM/CALCIUM EXCHANGER"/>
    <property type="match status" value="1"/>
</dbReference>
<dbReference type="NCBIfam" id="TIGR00367">
    <property type="entry name" value="calcium/sodium antiporter"/>
    <property type="match status" value="1"/>
</dbReference>
<feature type="transmembrane region" description="Helical" evidence="5">
    <location>
        <begin position="72"/>
        <end position="93"/>
    </location>
</feature>
<dbReference type="GO" id="GO:0008273">
    <property type="term" value="F:calcium, potassium:sodium antiporter activity"/>
    <property type="evidence" value="ECO:0007669"/>
    <property type="project" value="TreeGrafter"/>
</dbReference>
<protein>
    <submittedName>
        <fullName evidence="7">Sodium:proton exchanger</fullName>
    </submittedName>
</protein>
<name>A0A2W0H7P7_9BACI</name>
<dbReference type="InterPro" id="IPR044880">
    <property type="entry name" value="NCX_ion-bd_dom_sf"/>
</dbReference>
<sequence>MSYILIVAGFLLLIKGAGYFVDGASNIAVLLKVSPLVIGLTIMAFGTGAPEATVSIVAALKGSADVAVGNVVGSNLINVTMVVGLTAVIAPITVKNDTIRKEIPFALLASVALLIFISDPYLEGAVETFISRGEGITLLLFFVVFMYYILEAARHNRDQSYGPPPNDTSASGWTKQILLTAGGLAAIIFGGELVVRNALEIAYRFGISETLAGLTIVAIGTALPEFATCIAAALKGKSEIAIGNIIGSNIFNTFFVIGLSALILPLQVDPRLIFDVIVMTVMTVVLLIFSRTNYAVGKYEGSILSVIYLAYLIFIIFRN</sequence>
<proteinExistence type="predicted"/>
<feature type="domain" description="Sodium/calcium exchanger membrane region" evidence="6">
    <location>
        <begin position="177"/>
        <end position="316"/>
    </location>
</feature>
<evidence type="ECO:0000313" key="7">
    <source>
        <dbReference type="EMBL" id="PYZ97001.1"/>
    </source>
</evidence>
<dbReference type="Proteomes" id="UP000248066">
    <property type="component" value="Unassembled WGS sequence"/>
</dbReference>
<gene>
    <name evidence="7" type="ORF">CR205_12525</name>
</gene>
<evidence type="ECO:0000259" key="6">
    <source>
        <dbReference type="Pfam" id="PF01699"/>
    </source>
</evidence>
<organism evidence="7 8">
    <name type="scientific">Alteribacter lacisalsi</name>
    <dbReference type="NCBI Taxonomy" id="2045244"/>
    <lineage>
        <taxon>Bacteria</taxon>
        <taxon>Bacillati</taxon>
        <taxon>Bacillota</taxon>
        <taxon>Bacilli</taxon>
        <taxon>Bacillales</taxon>
        <taxon>Bacillaceae</taxon>
        <taxon>Alteribacter</taxon>
    </lineage>
</organism>
<dbReference type="AlphaFoldDB" id="A0A2W0H7P7"/>
<comment type="subcellular location">
    <subcellularLocation>
        <location evidence="1">Membrane</location>
        <topology evidence="1">Multi-pass membrane protein</topology>
    </subcellularLocation>
</comment>
<evidence type="ECO:0000256" key="2">
    <source>
        <dbReference type="ARBA" id="ARBA00022692"/>
    </source>
</evidence>
<dbReference type="Pfam" id="PF01699">
    <property type="entry name" value="Na_Ca_ex"/>
    <property type="match status" value="2"/>
</dbReference>
<feature type="transmembrane region" description="Helical" evidence="5">
    <location>
        <begin position="129"/>
        <end position="150"/>
    </location>
</feature>
<feature type="domain" description="Sodium/calcium exchanger membrane region" evidence="6">
    <location>
        <begin position="2"/>
        <end position="149"/>
    </location>
</feature>
<evidence type="ECO:0000256" key="5">
    <source>
        <dbReference type="SAM" id="Phobius"/>
    </source>
</evidence>
<feature type="transmembrane region" description="Helical" evidence="5">
    <location>
        <begin position="240"/>
        <end position="265"/>
    </location>
</feature>
<keyword evidence="4 5" id="KW-0472">Membrane</keyword>
<dbReference type="PANTHER" id="PTHR10846:SF8">
    <property type="entry name" value="INNER MEMBRANE PROTEIN YRBG"/>
    <property type="match status" value="1"/>
</dbReference>
<keyword evidence="8" id="KW-1185">Reference proteome</keyword>